<name>A0A126PYX9_ALTMA</name>
<organism evidence="7 8">
    <name type="scientific">Alteromonas macleodii</name>
    <name type="common">Pseudoalteromonas macleodii</name>
    <dbReference type="NCBI Taxonomy" id="28108"/>
    <lineage>
        <taxon>Bacteria</taxon>
        <taxon>Pseudomonadati</taxon>
        <taxon>Pseudomonadota</taxon>
        <taxon>Gammaproteobacteria</taxon>
        <taxon>Alteromonadales</taxon>
        <taxon>Alteromonadaceae</taxon>
        <taxon>Alteromonas/Salinimonas group</taxon>
        <taxon>Alteromonas</taxon>
    </lineage>
</organism>
<evidence type="ECO:0000256" key="6">
    <source>
        <dbReference type="ARBA" id="ARBA00023288"/>
    </source>
</evidence>
<sequence>MKLTEMQMEMLNSKTLKHAFLVLILAASFGSLGGCATVEGAGKDIQSAGEAIEEGAEEASN</sequence>
<evidence type="ECO:0000256" key="5">
    <source>
        <dbReference type="ARBA" id="ARBA00023139"/>
    </source>
</evidence>
<keyword evidence="5" id="KW-0564">Palmitate</keyword>
<reference evidence="7 8" key="1">
    <citation type="submission" date="2015-12" db="EMBL/GenBank/DDBJ databases">
        <authorList>
            <person name="Shamseldin A."/>
            <person name="Moawad H."/>
            <person name="Abd El-Rahim W.M."/>
            <person name="Sadowsky M.J."/>
        </authorList>
    </citation>
    <scope>NUCLEOTIDE SEQUENCE [LARGE SCALE GENOMIC DNA]</scope>
    <source>
        <strain evidence="7 8">D7</strain>
    </source>
</reference>
<comment type="similarity">
    <text evidence="1">Belongs to the EcnA/EcnB lipoprotein family.</text>
</comment>
<evidence type="ECO:0000313" key="7">
    <source>
        <dbReference type="EMBL" id="AMJ98256.1"/>
    </source>
</evidence>
<evidence type="ECO:0000313" key="8">
    <source>
        <dbReference type="Proteomes" id="UP000063991"/>
    </source>
</evidence>
<dbReference type="Proteomes" id="UP000063991">
    <property type="component" value="Chromosome"/>
</dbReference>
<dbReference type="PROSITE" id="PS51257">
    <property type="entry name" value="PROKAR_LIPOPROTEIN"/>
    <property type="match status" value="1"/>
</dbReference>
<dbReference type="GO" id="GO:0016020">
    <property type="term" value="C:membrane"/>
    <property type="evidence" value="ECO:0007669"/>
    <property type="project" value="InterPro"/>
</dbReference>
<evidence type="ECO:0000256" key="1">
    <source>
        <dbReference type="ARBA" id="ARBA00010296"/>
    </source>
</evidence>
<dbReference type="Pfam" id="PF08085">
    <property type="entry name" value="Entericidin"/>
    <property type="match status" value="1"/>
</dbReference>
<keyword evidence="4" id="KW-0472">Membrane</keyword>
<dbReference type="EMBL" id="CP014323">
    <property type="protein sequence ID" value="AMJ98256.1"/>
    <property type="molecule type" value="Genomic_DNA"/>
</dbReference>
<evidence type="ECO:0000256" key="2">
    <source>
        <dbReference type="ARBA" id="ARBA00022475"/>
    </source>
</evidence>
<gene>
    <name evidence="7" type="ORF">AVL55_08810</name>
</gene>
<keyword evidence="2" id="KW-1003">Cell membrane</keyword>
<dbReference type="GO" id="GO:0009636">
    <property type="term" value="P:response to toxic substance"/>
    <property type="evidence" value="ECO:0007669"/>
    <property type="project" value="InterPro"/>
</dbReference>
<evidence type="ECO:0000256" key="4">
    <source>
        <dbReference type="ARBA" id="ARBA00023136"/>
    </source>
</evidence>
<dbReference type="AlphaFoldDB" id="A0A126PYX9"/>
<protein>
    <submittedName>
        <fullName evidence="7">Uncharacterized protein</fullName>
    </submittedName>
</protein>
<dbReference type="InterPro" id="IPR012556">
    <property type="entry name" value="Entericidin"/>
</dbReference>
<evidence type="ECO:0000256" key="3">
    <source>
        <dbReference type="ARBA" id="ARBA00022729"/>
    </source>
</evidence>
<keyword evidence="6" id="KW-0449">Lipoprotein</keyword>
<proteinExistence type="inferred from homology"/>
<keyword evidence="3" id="KW-0732">Signal</keyword>
<accession>A0A126PYX9</accession>